<accession>A0ABW7YQP3</accession>
<evidence type="ECO:0000313" key="1">
    <source>
        <dbReference type="EMBL" id="MFI6498237.1"/>
    </source>
</evidence>
<proteinExistence type="predicted"/>
<dbReference type="EMBL" id="JBITGY010000003">
    <property type="protein sequence ID" value="MFI6498237.1"/>
    <property type="molecule type" value="Genomic_DNA"/>
</dbReference>
<dbReference type="Proteomes" id="UP001612741">
    <property type="component" value="Unassembled WGS sequence"/>
</dbReference>
<dbReference type="RefSeq" id="WP_397081493.1">
    <property type="nucleotide sequence ID" value="NZ_JBITGY010000003.1"/>
</dbReference>
<evidence type="ECO:0000313" key="2">
    <source>
        <dbReference type="Proteomes" id="UP001612741"/>
    </source>
</evidence>
<keyword evidence="2" id="KW-1185">Reference proteome</keyword>
<protein>
    <recommendedName>
        <fullName evidence="3">FAD-binding oxidoreductase</fullName>
    </recommendedName>
</protein>
<gene>
    <name evidence="1" type="ORF">ACIBG2_12660</name>
</gene>
<evidence type="ECO:0008006" key="3">
    <source>
        <dbReference type="Google" id="ProtNLM"/>
    </source>
</evidence>
<sequence length="116" mass="12552">MSFDLAVWFEDEPITPLRATAKFLDWCESTAEAVEAPRAEVAAFLDDLTARYPDLTADNYAASPWAEPLTVADGTVLASAVFPRAAEVCRTVLDLAERHGLIVFDPQSGTLHTPSG</sequence>
<reference evidence="1 2" key="1">
    <citation type="submission" date="2024-10" db="EMBL/GenBank/DDBJ databases">
        <title>The Natural Products Discovery Center: Release of the First 8490 Sequenced Strains for Exploring Actinobacteria Biosynthetic Diversity.</title>
        <authorList>
            <person name="Kalkreuter E."/>
            <person name="Kautsar S.A."/>
            <person name="Yang D."/>
            <person name="Bader C.D."/>
            <person name="Teijaro C.N."/>
            <person name="Fluegel L."/>
            <person name="Davis C.M."/>
            <person name="Simpson J.R."/>
            <person name="Lauterbach L."/>
            <person name="Steele A.D."/>
            <person name="Gui C."/>
            <person name="Meng S."/>
            <person name="Li G."/>
            <person name="Viehrig K."/>
            <person name="Ye F."/>
            <person name="Su P."/>
            <person name="Kiefer A.F."/>
            <person name="Nichols A."/>
            <person name="Cepeda A.J."/>
            <person name="Yan W."/>
            <person name="Fan B."/>
            <person name="Jiang Y."/>
            <person name="Adhikari A."/>
            <person name="Zheng C.-J."/>
            <person name="Schuster L."/>
            <person name="Cowan T.M."/>
            <person name="Smanski M.J."/>
            <person name="Chevrette M.G."/>
            <person name="De Carvalho L.P.S."/>
            <person name="Shen B."/>
        </authorList>
    </citation>
    <scope>NUCLEOTIDE SEQUENCE [LARGE SCALE GENOMIC DNA]</scope>
    <source>
        <strain evidence="1 2">NPDC050545</strain>
    </source>
</reference>
<organism evidence="1 2">
    <name type="scientific">Nonomuraea typhae</name>
    <dbReference type="NCBI Taxonomy" id="2603600"/>
    <lineage>
        <taxon>Bacteria</taxon>
        <taxon>Bacillati</taxon>
        <taxon>Actinomycetota</taxon>
        <taxon>Actinomycetes</taxon>
        <taxon>Streptosporangiales</taxon>
        <taxon>Streptosporangiaceae</taxon>
        <taxon>Nonomuraea</taxon>
    </lineage>
</organism>
<comment type="caution">
    <text evidence="1">The sequence shown here is derived from an EMBL/GenBank/DDBJ whole genome shotgun (WGS) entry which is preliminary data.</text>
</comment>
<name>A0ABW7YQP3_9ACTN</name>